<evidence type="ECO:0000313" key="3">
    <source>
        <dbReference type="Proteomes" id="UP000265618"/>
    </source>
</evidence>
<dbReference type="InterPro" id="IPR028565">
    <property type="entry name" value="MHD"/>
</dbReference>
<dbReference type="SUPFAM" id="SSF49447">
    <property type="entry name" value="Second domain of Mu2 adaptin subunit (ap50) of ap2 adaptor"/>
    <property type="match status" value="1"/>
</dbReference>
<name>A0A9K3D7X8_9EUKA</name>
<evidence type="ECO:0000259" key="1">
    <source>
        <dbReference type="PROSITE" id="PS51072"/>
    </source>
</evidence>
<proteinExistence type="predicted"/>
<dbReference type="PROSITE" id="PS51072">
    <property type="entry name" value="MHD"/>
    <property type="match status" value="1"/>
</dbReference>
<feature type="domain" description="MHD" evidence="1">
    <location>
        <begin position="1"/>
        <end position="120"/>
    </location>
</feature>
<dbReference type="InterPro" id="IPR036168">
    <property type="entry name" value="AP2_Mu_C_sf"/>
</dbReference>
<dbReference type="Proteomes" id="UP000265618">
    <property type="component" value="Unassembled WGS sequence"/>
</dbReference>
<sequence>EAPVSSEIEVLLPSHMKPLGVSAVSGKASVQSGGLVKWNISKWPTNKTDKGPRMTVDLHVVPTEGGVEDTRPRPLVSVDFEVQKFAASGIDIKRVNMSGPSYKLFKGVKYATQGHVEFRL</sequence>
<dbReference type="Pfam" id="PF00928">
    <property type="entry name" value="Adap_comp_sub"/>
    <property type="match status" value="1"/>
</dbReference>
<reference evidence="2 3" key="1">
    <citation type="journal article" date="2018" name="PLoS ONE">
        <title>The draft genome of Kipferlia bialata reveals reductive genome evolution in fornicate parasites.</title>
        <authorList>
            <person name="Tanifuji G."/>
            <person name="Takabayashi S."/>
            <person name="Kume K."/>
            <person name="Takagi M."/>
            <person name="Nakayama T."/>
            <person name="Kamikawa R."/>
            <person name="Inagaki Y."/>
            <person name="Hashimoto T."/>
        </authorList>
    </citation>
    <scope>NUCLEOTIDE SEQUENCE [LARGE SCALE GENOMIC DNA]</scope>
    <source>
        <strain evidence="2">NY0173</strain>
    </source>
</reference>
<dbReference type="EMBL" id="BDIP01004596">
    <property type="protein sequence ID" value="GIQ88999.1"/>
    <property type="molecule type" value="Genomic_DNA"/>
</dbReference>
<dbReference type="AlphaFoldDB" id="A0A9K3D7X8"/>
<organism evidence="2 3">
    <name type="scientific">Kipferlia bialata</name>
    <dbReference type="NCBI Taxonomy" id="797122"/>
    <lineage>
        <taxon>Eukaryota</taxon>
        <taxon>Metamonada</taxon>
        <taxon>Carpediemonas-like organisms</taxon>
        <taxon>Kipferlia</taxon>
    </lineage>
</organism>
<dbReference type="Gene3D" id="2.60.40.1170">
    <property type="entry name" value="Mu homology domain, subdomain B"/>
    <property type="match status" value="2"/>
</dbReference>
<accession>A0A9K3D7X8</accession>
<feature type="non-terminal residue" evidence="2">
    <location>
        <position position="1"/>
    </location>
</feature>
<keyword evidence="3" id="KW-1185">Reference proteome</keyword>
<protein>
    <recommendedName>
        <fullName evidence="1">MHD domain-containing protein</fullName>
    </recommendedName>
</protein>
<comment type="caution">
    <text evidence="2">The sequence shown here is derived from an EMBL/GenBank/DDBJ whole genome shotgun (WGS) entry which is preliminary data.</text>
</comment>
<evidence type="ECO:0000313" key="2">
    <source>
        <dbReference type="EMBL" id="GIQ88999.1"/>
    </source>
</evidence>
<gene>
    <name evidence="2" type="ORF">KIPB_011369</name>
</gene>